<proteinExistence type="predicted"/>
<feature type="region of interest" description="Disordered" evidence="1">
    <location>
        <begin position="180"/>
        <end position="260"/>
    </location>
</feature>
<feature type="compositionally biased region" description="Basic and acidic residues" evidence="1">
    <location>
        <begin position="180"/>
        <end position="193"/>
    </location>
</feature>
<evidence type="ECO:0000313" key="3">
    <source>
        <dbReference type="Proteomes" id="UP001221898"/>
    </source>
</evidence>
<keyword evidence="3" id="KW-1185">Reference proteome</keyword>
<sequence>MFYDGVPHQEGYPRQYAPRGPTSVNQLHGPTCAFLPQFGAVSSNLPPGPPVPCGPFVEHQHERDLNPFHQIYHTNPEECRRSPPWRRYPPRHGNSQGPDSRPPTENICKQLNPSLHHAGFSIDQTQMMSMGNNPTGSSAYTQCSQLTGSRRGNPFSQEHFENERASEEFLRGLAAKEKYPVPDGAADRGDPHFRPPCPGNERGQELCADNHMYKRPSPTRGKSRGRSKSRPRSRSRSRGKSRGGGAEPGKGGQKPPRSRS</sequence>
<dbReference type="Proteomes" id="UP001221898">
    <property type="component" value="Unassembled WGS sequence"/>
</dbReference>
<feature type="region of interest" description="Disordered" evidence="1">
    <location>
        <begin position="126"/>
        <end position="156"/>
    </location>
</feature>
<evidence type="ECO:0000256" key="1">
    <source>
        <dbReference type="SAM" id="MobiDB-lite"/>
    </source>
</evidence>
<reference evidence="2" key="1">
    <citation type="journal article" date="2023" name="Science">
        <title>Genome structures resolve the early diversification of teleost fishes.</title>
        <authorList>
            <person name="Parey E."/>
            <person name="Louis A."/>
            <person name="Montfort J."/>
            <person name="Bouchez O."/>
            <person name="Roques C."/>
            <person name="Iampietro C."/>
            <person name="Lluch J."/>
            <person name="Castinel A."/>
            <person name="Donnadieu C."/>
            <person name="Desvignes T."/>
            <person name="Floi Bucao C."/>
            <person name="Jouanno E."/>
            <person name="Wen M."/>
            <person name="Mejri S."/>
            <person name="Dirks R."/>
            <person name="Jansen H."/>
            <person name="Henkel C."/>
            <person name="Chen W.J."/>
            <person name="Zahm M."/>
            <person name="Cabau C."/>
            <person name="Klopp C."/>
            <person name="Thompson A.W."/>
            <person name="Robinson-Rechavi M."/>
            <person name="Braasch I."/>
            <person name="Lecointre G."/>
            <person name="Bobe J."/>
            <person name="Postlethwait J.H."/>
            <person name="Berthelot C."/>
            <person name="Roest Crollius H."/>
            <person name="Guiguen Y."/>
        </authorList>
    </citation>
    <scope>NUCLEOTIDE SEQUENCE</scope>
    <source>
        <strain evidence="2">NC1722</strain>
    </source>
</reference>
<dbReference type="AlphaFoldDB" id="A0AAD7TCA3"/>
<feature type="region of interest" description="Disordered" evidence="1">
    <location>
        <begin position="72"/>
        <end position="110"/>
    </location>
</feature>
<protein>
    <submittedName>
        <fullName evidence="2">Uncharacterized protein</fullName>
    </submittedName>
</protein>
<feature type="compositionally biased region" description="Basic residues" evidence="1">
    <location>
        <begin position="221"/>
        <end position="241"/>
    </location>
</feature>
<name>A0AAD7TCA3_9TELE</name>
<feature type="region of interest" description="Disordered" evidence="1">
    <location>
        <begin position="1"/>
        <end position="22"/>
    </location>
</feature>
<dbReference type="EMBL" id="JAINUG010000002">
    <property type="protein sequence ID" value="KAJ8418314.1"/>
    <property type="molecule type" value="Genomic_DNA"/>
</dbReference>
<comment type="caution">
    <text evidence="2">The sequence shown here is derived from an EMBL/GenBank/DDBJ whole genome shotgun (WGS) entry which is preliminary data.</text>
</comment>
<accession>A0AAD7TCA3</accession>
<organism evidence="2 3">
    <name type="scientific">Aldrovandia affinis</name>
    <dbReference type="NCBI Taxonomy" id="143900"/>
    <lineage>
        <taxon>Eukaryota</taxon>
        <taxon>Metazoa</taxon>
        <taxon>Chordata</taxon>
        <taxon>Craniata</taxon>
        <taxon>Vertebrata</taxon>
        <taxon>Euteleostomi</taxon>
        <taxon>Actinopterygii</taxon>
        <taxon>Neopterygii</taxon>
        <taxon>Teleostei</taxon>
        <taxon>Notacanthiformes</taxon>
        <taxon>Halosauridae</taxon>
        <taxon>Aldrovandia</taxon>
    </lineage>
</organism>
<feature type="compositionally biased region" description="Gly residues" evidence="1">
    <location>
        <begin position="242"/>
        <end position="252"/>
    </location>
</feature>
<feature type="non-terminal residue" evidence="2">
    <location>
        <position position="260"/>
    </location>
</feature>
<evidence type="ECO:0000313" key="2">
    <source>
        <dbReference type="EMBL" id="KAJ8418314.1"/>
    </source>
</evidence>
<gene>
    <name evidence="2" type="ORF">AAFF_G00140230</name>
</gene>